<name>A0ABW5X1B3_9STAP</name>
<comment type="caution">
    <text evidence="2">The sequence shown here is derived from an EMBL/GenBank/DDBJ whole genome shotgun (WGS) entry which is preliminary data.</text>
</comment>
<keyword evidence="3" id="KW-1185">Reference proteome</keyword>
<evidence type="ECO:0000313" key="3">
    <source>
        <dbReference type="Proteomes" id="UP001597519"/>
    </source>
</evidence>
<feature type="transmembrane region" description="Helical" evidence="1">
    <location>
        <begin position="71"/>
        <end position="94"/>
    </location>
</feature>
<accession>A0ABW5X1B3</accession>
<reference evidence="3" key="1">
    <citation type="journal article" date="2019" name="Int. J. Syst. Evol. Microbiol.">
        <title>The Global Catalogue of Microorganisms (GCM) 10K type strain sequencing project: providing services to taxonomists for standard genome sequencing and annotation.</title>
        <authorList>
            <consortium name="The Broad Institute Genomics Platform"/>
            <consortium name="The Broad Institute Genome Sequencing Center for Infectious Disease"/>
            <person name="Wu L."/>
            <person name="Ma J."/>
        </authorList>
    </citation>
    <scope>NUCLEOTIDE SEQUENCE [LARGE SCALE GENOMIC DNA]</scope>
    <source>
        <strain evidence="3">KCTC 33575</strain>
    </source>
</reference>
<dbReference type="EMBL" id="JBHUOQ010000005">
    <property type="protein sequence ID" value="MFD2831459.1"/>
    <property type="molecule type" value="Genomic_DNA"/>
</dbReference>
<dbReference type="NCBIfam" id="TIGR04104">
    <property type="entry name" value="cxxc_20_cxxc"/>
    <property type="match status" value="1"/>
</dbReference>
<organism evidence="2 3">
    <name type="scientific">Corticicoccus populi</name>
    <dbReference type="NCBI Taxonomy" id="1812821"/>
    <lineage>
        <taxon>Bacteria</taxon>
        <taxon>Bacillati</taxon>
        <taxon>Bacillota</taxon>
        <taxon>Bacilli</taxon>
        <taxon>Bacillales</taxon>
        <taxon>Staphylococcaceae</taxon>
        <taxon>Corticicoccus</taxon>
    </lineage>
</organism>
<keyword evidence="1" id="KW-0812">Transmembrane</keyword>
<evidence type="ECO:0000313" key="2">
    <source>
        <dbReference type="EMBL" id="MFD2831459.1"/>
    </source>
</evidence>
<keyword evidence="1" id="KW-1133">Transmembrane helix</keyword>
<protein>
    <submittedName>
        <fullName evidence="2">TIGR04104 family putative zinc finger protein</fullName>
    </submittedName>
</protein>
<dbReference type="InterPro" id="IPR026369">
    <property type="entry name" value="CxxC_20_CxxC"/>
</dbReference>
<dbReference type="RefSeq" id="WP_377775736.1">
    <property type="nucleotide sequence ID" value="NZ_JBHUOQ010000005.1"/>
</dbReference>
<sequence>MGTCPFCKHQWTYKEKVLGYSLKPRTRIKCPECKSYIEPSTLTIIYDYIAILLVAAFVFVLIPIWHLSINVSITLSALLLIAYLFLFLPFTLRFKKYDYNIKKR</sequence>
<keyword evidence="1" id="KW-0472">Membrane</keyword>
<proteinExistence type="predicted"/>
<feature type="transmembrane region" description="Helical" evidence="1">
    <location>
        <begin position="44"/>
        <end position="65"/>
    </location>
</feature>
<dbReference type="Proteomes" id="UP001597519">
    <property type="component" value="Unassembled WGS sequence"/>
</dbReference>
<gene>
    <name evidence="2" type="ORF">ACFSX4_13365</name>
</gene>
<evidence type="ECO:0000256" key="1">
    <source>
        <dbReference type="SAM" id="Phobius"/>
    </source>
</evidence>